<dbReference type="Gene3D" id="3.40.190.10">
    <property type="entry name" value="Periplasmic binding protein-like II"/>
    <property type="match status" value="1"/>
</dbReference>
<sequence>MKLRNLIAGGLAAAALGLGGVAAAAYPDKPIRIIVPFPAGGATDVVARMLGARLGEELGQSVIVENRSGAGGNIGADAVARSPADGYTLLVGSPAEVAINQLLYAKMPYDPAKDLVAVARVASAPLVLVVNARSPAHSVADLLAQIKAKGGTANYASSGTGGPQHLAGEWFRLESRASIAHIPYKGGAPAMTDLLGGQVDMFFSGLPPALPHLQAGKLRALAVTTPERSALLPDVPTMAEQGFAGFAIENWQGVFAPAATPPEVIKLLSERIGAITREPRFAERLQAQGASPAFMDAGEMAGFVDAERRKYSKLVKESGAKAD</sequence>
<dbReference type="Pfam" id="PF03401">
    <property type="entry name" value="TctC"/>
    <property type="match status" value="1"/>
</dbReference>
<evidence type="ECO:0000256" key="2">
    <source>
        <dbReference type="SAM" id="SignalP"/>
    </source>
</evidence>
<keyword evidence="2" id="KW-0732">Signal</keyword>
<reference evidence="3 4" key="1">
    <citation type="journal article" date="2012" name="BMC Genomics">
        <title>Comparative genomics of the classical Bordetella subspecies: the evolution and exchange of virulence-associated diversity amongst closely related pathogens.</title>
        <authorList>
            <person name="Park J."/>
            <person name="Zhang Y."/>
            <person name="Buboltz A.M."/>
            <person name="Zhang X."/>
            <person name="Schuster S.C."/>
            <person name="Ahuja U."/>
            <person name="Liu M."/>
            <person name="Miller J.F."/>
            <person name="Sebaihia M."/>
            <person name="Bentley S.D."/>
            <person name="Parkhill J."/>
            <person name="Harvill E.T."/>
        </authorList>
    </citation>
    <scope>NUCLEOTIDE SEQUENCE [LARGE SCALE GENOMIC DNA]</scope>
    <source>
        <strain evidence="3 4">253</strain>
    </source>
</reference>
<dbReference type="RefSeq" id="WP_015064844.1">
    <property type="nucleotide sequence ID" value="NC_019382.1"/>
</dbReference>
<name>A0A0C6P6T4_BORBO</name>
<dbReference type="KEGG" id="bbh:BN112_3637"/>
<dbReference type="Gene3D" id="3.40.190.150">
    <property type="entry name" value="Bordetella uptake gene, domain 1"/>
    <property type="match status" value="1"/>
</dbReference>
<dbReference type="InterPro" id="IPR042100">
    <property type="entry name" value="Bug_dom1"/>
</dbReference>
<feature type="signal peptide" evidence="2">
    <location>
        <begin position="1"/>
        <end position="24"/>
    </location>
</feature>
<protein>
    <submittedName>
        <fullName evidence="3">Putative exported protein</fullName>
    </submittedName>
</protein>
<dbReference type="InterPro" id="IPR005064">
    <property type="entry name" value="BUG"/>
</dbReference>
<dbReference type="EMBL" id="HE965806">
    <property type="protein sequence ID" value="CCJ55551.1"/>
    <property type="molecule type" value="Genomic_DNA"/>
</dbReference>
<organism evidence="3 4">
    <name type="scientific">Bordetella bronchiseptica 253</name>
    <dbReference type="NCBI Taxonomy" id="568707"/>
    <lineage>
        <taxon>Bacteria</taxon>
        <taxon>Pseudomonadati</taxon>
        <taxon>Pseudomonadota</taxon>
        <taxon>Betaproteobacteria</taxon>
        <taxon>Burkholderiales</taxon>
        <taxon>Alcaligenaceae</taxon>
        <taxon>Bordetella</taxon>
    </lineage>
</organism>
<comment type="similarity">
    <text evidence="1">Belongs to the UPF0065 (bug) family.</text>
</comment>
<dbReference type="HOGENOM" id="CLU_045683_0_0_4"/>
<dbReference type="CDD" id="cd13578">
    <property type="entry name" value="PBP2_Bug27"/>
    <property type="match status" value="1"/>
</dbReference>
<proteinExistence type="inferred from homology"/>
<dbReference type="SUPFAM" id="SSF53850">
    <property type="entry name" value="Periplasmic binding protein-like II"/>
    <property type="match status" value="1"/>
</dbReference>
<dbReference type="AlphaFoldDB" id="A0A0C6P6T4"/>
<gene>
    <name evidence="3" type="ORF">BN112_3637</name>
</gene>
<feature type="chain" id="PRO_5002190027" evidence="2">
    <location>
        <begin position="25"/>
        <end position="323"/>
    </location>
</feature>
<dbReference type="PIRSF" id="PIRSF017082">
    <property type="entry name" value="YflP"/>
    <property type="match status" value="1"/>
</dbReference>
<evidence type="ECO:0000256" key="1">
    <source>
        <dbReference type="ARBA" id="ARBA00006987"/>
    </source>
</evidence>
<dbReference type="PANTHER" id="PTHR42928:SF5">
    <property type="entry name" value="BLR1237 PROTEIN"/>
    <property type="match status" value="1"/>
</dbReference>
<dbReference type="Proteomes" id="UP000007564">
    <property type="component" value="Chromosome"/>
</dbReference>
<evidence type="ECO:0000313" key="3">
    <source>
        <dbReference type="EMBL" id="CCJ55551.1"/>
    </source>
</evidence>
<accession>A0A0C6P6T4</accession>
<evidence type="ECO:0000313" key="4">
    <source>
        <dbReference type="Proteomes" id="UP000007564"/>
    </source>
</evidence>
<dbReference type="OrthoDB" id="8678477at2"/>
<dbReference type="PANTHER" id="PTHR42928">
    <property type="entry name" value="TRICARBOXYLATE-BINDING PROTEIN"/>
    <property type="match status" value="1"/>
</dbReference>